<gene>
    <name evidence="1" type="ORF">PIL02S_01892</name>
</gene>
<comment type="caution">
    <text evidence="1">The sequence shown here is derived from an EMBL/GenBank/DDBJ whole genome shotgun (WGS) entry which is preliminary data.</text>
</comment>
<organism evidence="1 2">
    <name type="scientific">Paenibacillus illinoisensis</name>
    <dbReference type="NCBI Taxonomy" id="59845"/>
    <lineage>
        <taxon>Bacteria</taxon>
        <taxon>Bacillati</taxon>
        <taxon>Bacillota</taxon>
        <taxon>Bacilli</taxon>
        <taxon>Bacillales</taxon>
        <taxon>Paenibacillaceae</taxon>
        <taxon>Paenibacillus</taxon>
    </lineage>
</organism>
<name>A0A2W0CI16_9BACL</name>
<protein>
    <submittedName>
        <fullName evidence="1">Uncharacterized protein</fullName>
    </submittedName>
</protein>
<dbReference type="OrthoDB" id="2583073at2"/>
<accession>A0A2W0CI16</accession>
<dbReference type="Proteomes" id="UP000247459">
    <property type="component" value="Unassembled WGS sequence"/>
</dbReference>
<evidence type="ECO:0000313" key="2">
    <source>
        <dbReference type="Proteomes" id="UP000247459"/>
    </source>
</evidence>
<proteinExistence type="predicted"/>
<evidence type="ECO:0000313" key="1">
    <source>
        <dbReference type="EMBL" id="PYY29692.1"/>
    </source>
</evidence>
<dbReference type="AlphaFoldDB" id="A0A2W0CI16"/>
<dbReference type="RefSeq" id="WP_110757884.1">
    <property type="nucleotide sequence ID" value="NZ_PRLG01000015.1"/>
</dbReference>
<sequence length="184" mass="21374">MIKKVNLDSIPELEKVFQKVFKSKNPFESVFANEVEQKIILFPTDGYYLNEKQYNALMSAILSINESKFIISEIEGDCFSKPSNEEDYQHGHWVIDTNTSYNDYCNLTLPLENAIYSTNGKWGVIISHEEHALLGGDGLFVSTFKLKFPDWSSSKSEFLEQWETNQRQYNSKTDWIPGFLQQFE</sequence>
<dbReference type="EMBL" id="PRLG01000015">
    <property type="protein sequence ID" value="PYY29692.1"/>
    <property type="molecule type" value="Genomic_DNA"/>
</dbReference>
<reference evidence="1 2" key="1">
    <citation type="submission" date="2018-01" db="EMBL/GenBank/DDBJ databases">
        <title>Genome sequence of the PGP bacterium Paenibacillus illinoisensis E3.</title>
        <authorList>
            <person name="Rolli E."/>
            <person name="Marasco R."/>
            <person name="Bessem C."/>
            <person name="Michoud G."/>
            <person name="Gaiarsa S."/>
            <person name="Borin S."/>
            <person name="Daffonchio D."/>
        </authorList>
    </citation>
    <scope>NUCLEOTIDE SEQUENCE [LARGE SCALE GENOMIC DNA]</scope>
    <source>
        <strain evidence="1 2">E3</strain>
    </source>
</reference>